<evidence type="ECO:0000313" key="3">
    <source>
        <dbReference type="EMBL" id="MFD0922735.1"/>
    </source>
</evidence>
<comment type="caution">
    <text evidence="3">The sequence shown here is derived from an EMBL/GenBank/DDBJ whole genome shotgun (WGS) entry which is preliminary data.</text>
</comment>
<dbReference type="InterPro" id="IPR038576">
    <property type="entry name" value="Methyltransf_Zn-bd_dom_put_sf"/>
</dbReference>
<evidence type="ECO:0000259" key="2">
    <source>
        <dbReference type="Pfam" id="PF08484"/>
    </source>
</evidence>
<evidence type="ECO:0000313" key="4">
    <source>
        <dbReference type="Proteomes" id="UP001597018"/>
    </source>
</evidence>
<dbReference type="EMBL" id="JBHTIW010000024">
    <property type="protein sequence ID" value="MFD0922735.1"/>
    <property type="molecule type" value="Genomic_DNA"/>
</dbReference>
<accession>A0ABW3FX45</accession>
<reference evidence="4" key="1">
    <citation type="journal article" date="2019" name="Int. J. Syst. Evol. Microbiol.">
        <title>The Global Catalogue of Microorganisms (GCM) 10K type strain sequencing project: providing services to taxonomists for standard genome sequencing and annotation.</title>
        <authorList>
            <consortium name="The Broad Institute Genomics Platform"/>
            <consortium name="The Broad Institute Genome Sequencing Center for Infectious Disease"/>
            <person name="Wu L."/>
            <person name="Ma J."/>
        </authorList>
    </citation>
    <scope>NUCLEOTIDE SEQUENCE [LARGE SCALE GENOMIC DNA]</scope>
    <source>
        <strain evidence="4">CCUG 56401</strain>
    </source>
</reference>
<keyword evidence="3" id="KW-0808">Transferase</keyword>
<keyword evidence="4" id="KW-1185">Reference proteome</keyword>
<dbReference type="Pfam" id="PF08421">
    <property type="entry name" value="Methyltransf_13"/>
    <property type="match status" value="1"/>
</dbReference>
<dbReference type="Gene3D" id="6.10.250.3100">
    <property type="match status" value="1"/>
</dbReference>
<feature type="domain" description="C-methyltransferase" evidence="2">
    <location>
        <begin position="252"/>
        <end position="409"/>
    </location>
</feature>
<dbReference type="EC" id="2.1.1.-" evidence="3"/>
<dbReference type="Gene3D" id="3.40.50.720">
    <property type="entry name" value="NAD(P)-binding Rossmann-like Domain"/>
    <property type="match status" value="1"/>
</dbReference>
<organism evidence="3 4">
    <name type="scientific">Saccharopolyspora rosea</name>
    <dbReference type="NCBI Taxonomy" id="524884"/>
    <lineage>
        <taxon>Bacteria</taxon>
        <taxon>Bacillati</taxon>
        <taxon>Actinomycetota</taxon>
        <taxon>Actinomycetes</taxon>
        <taxon>Pseudonocardiales</taxon>
        <taxon>Pseudonocardiaceae</taxon>
        <taxon>Saccharopolyspora</taxon>
    </lineage>
</organism>
<sequence length="440" mass="48950">MSDSARHITECRVCGRQNWQQVASYGMVPLANALLEEAESYDDEPRYPLGVVSCRFCRLMSLTHVVDPAVLYRDYLYVTPDSRSMAWHMRRVVELCRRRFNVARDSFVLEIGSNTGLQLDLFRQQGMRTLGVDPARNIARVANDNGIETWPEFFSAEVGGAVRRRFGQPKLILGRHVFAHIDDIAGVAAGVRELLSLDGVFAIEVPYALELLEKTAFDTIYHEHLSYFTVGTLRTFFDRHGMRVLDVEPTEVHGGSVLVFVGHRGGPWRTRAVVDEICEQEERAALHDDETYRRFARDVERVRTELGALVRELVAEGNRVAGYGAPAKGNTLLNLCGLDGAQLEFCSDTTPLKQGKVLPGTHVPVRSPEYAEDHAPDYYLLLAWNYARDILAKESAFLSGGGRFIVPIPRPAIVPGSGLPGAVEAGLPEAGAAFRRIARL</sequence>
<dbReference type="RefSeq" id="WP_263247584.1">
    <property type="nucleotide sequence ID" value="NZ_BAABLT010000038.1"/>
</dbReference>
<dbReference type="PANTHER" id="PTHR43861">
    <property type="entry name" value="TRANS-ACONITATE 2-METHYLTRANSFERASE-RELATED"/>
    <property type="match status" value="1"/>
</dbReference>
<dbReference type="Proteomes" id="UP001597018">
    <property type="component" value="Unassembled WGS sequence"/>
</dbReference>
<dbReference type="Pfam" id="PF08484">
    <property type="entry name" value="Methyltransf_14"/>
    <property type="match status" value="1"/>
</dbReference>
<dbReference type="InterPro" id="IPR013691">
    <property type="entry name" value="MeTrfase_14"/>
</dbReference>
<dbReference type="GO" id="GO:0032259">
    <property type="term" value="P:methylation"/>
    <property type="evidence" value="ECO:0007669"/>
    <property type="project" value="UniProtKB-KW"/>
</dbReference>
<name>A0ABW3FX45_9PSEU</name>
<dbReference type="SUPFAM" id="SSF53335">
    <property type="entry name" value="S-adenosyl-L-methionine-dependent methyltransferases"/>
    <property type="match status" value="1"/>
</dbReference>
<gene>
    <name evidence="3" type="ORF">ACFQ16_23560</name>
</gene>
<dbReference type="Pfam" id="PF13489">
    <property type="entry name" value="Methyltransf_23"/>
    <property type="match status" value="1"/>
</dbReference>
<dbReference type="InterPro" id="IPR029063">
    <property type="entry name" value="SAM-dependent_MTases_sf"/>
</dbReference>
<dbReference type="InterPro" id="IPR013630">
    <property type="entry name" value="Methyltransf_Zn-bd_dom_put"/>
</dbReference>
<dbReference type="GO" id="GO:0008168">
    <property type="term" value="F:methyltransferase activity"/>
    <property type="evidence" value="ECO:0007669"/>
    <property type="project" value="UniProtKB-KW"/>
</dbReference>
<evidence type="ECO:0000259" key="1">
    <source>
        <dbReference type="Pfam" id="PF08421"/>
    </source>
</evidence>
<dbReference type="Gene3D" id="6.20.50.110">
    <property type="entry name" value="Methyltransferase, zinc-binding domain"/>
    <property type="match status" value="1"/>
</dbReference>
<dbReference type="Gene3D" id="3.40.50.150">
    <property type="entry name" value="Vaccinia Virus protein VP39"/>
    <property type="match status" value="1"/>
</dbReference>
<keyword evidence="3" id="KW-0489">Methyltransferase</keyword>
<dbReference type="PANTHER" id="PTHR43861:SF5">
    <property type="entry name" value="BLL5978 PROTEIN"/>
    <property type="match status" value="1"/>
</dbReference>
<proteinExistence type="predicted"/>
<feature type="domain" description="Methyltransferase putative zinc binding" evidence="1">
    <location>
        <begin position="11"/>
        <end position="72"/>
    </location>
</feature>
<protein>
    <submittedName>
        <fullName evidence="3">Class I SAM-dependent methyltransferase</fullName>
        <ecNumber evidence="3">2.1.1.-</ecNumber>
    </submittedName>
</protein>